<dbReference type="Gene3D" id="3.40.50.300">
    <property type="entry name" value="P-loop containing nucleotide triphosphate hydrolases"/>
    <property type="match status" value="1"/>
</dbReference>
<reference evidence="1" key="1">
    <citation type="journal article" date="2020" name="mSystems">
        <title>Genome- and Community-Level Interaction Insights into Carbon Utilization and Element Cycling Functions of Hydrothermarchaeota in Hydrothermal Sediment.</title>
        <authorList>
            <person name="Zhou Z."/>
            <person name="Liu Y."/>
            <person name="Xu W."/>
            <person name="Pan J."/>
            <person name="Luo Z.H."/>
            <person name="Li M."/>
        </authorList>
    </citation>
    <scope>NUCLEOTIDE SEQUENCE [LARGE SCALE GENOMIC DNA]</scope>
    <source>
        <strain evidence="1">SpSt-123</strain>
    </source>
</reference>
<comment type="caution">
    <text evidence="1">The sequence shown here is derived from an EMBL/GenBank/DDBJ whole genome shotgun (WGS) entry which is preliminary data.</text>
</comment>
<gene>
    <name evidence="1" type="ORF">ENO04_05380</name>
</gene>
<dbReference type="InterPro" id="IPR027417">
    <property type="entry name" value="P-loop_NTPase"/>
</dbReference>
<sequence length="187" mass="21214">MNTFSVVYGEAASGKTSFVLSLAKRWLDKQTIGYLNTEGEINSVRVLQILGNHTRYLYVEVRDIISELFGVMELDNLGMNIMLIDSVNSLYRLEMAIDERMASIAFSLILALLKKLSMNKKTIIATSQVAMEEAVPSGLVFIKRYADNLIRIHKSERDSSRIIYINDVYFGKGLIEDKGFRWISCQA</sequence>
<organism evidence="1">
    <name type="scientific">Fervidicoccus fontis</name>
    <dbReference type="NCBI Taxonomy" id="683846"/>
    <lineage>
        <taxon>Archaea</taxon>
        <taxon>Thermoproteota</taxon>
        <taxon>Thermoprotei</taxon>
        <taxon>Fervidicoccales</taxon>
        <taxon>Fervidicoccaceae</taxon>
        <taxon>Fervidicoccus</taxon>
    </lineage>
</organism>
<dbReference type="AlphaFoldDB" id="A0A7C1I266"/>
<evidence type="ECO:0008006" key="2">
    <source>
        <dbReference type="Google" id="ProtNLM"/>
    </source>
</evidence>
<evidence type="ECO:0000313" key="1">
    <source>
        <dbReference type="EMBL" id="HDS11024.1"/>
    </source>
</evidence>
<dbReference type="SUPFAM" id="SSF52540">
    <property type="entry name" value="P-loop containing nucleoside triphosphate hydrolases"/>
    <property type="match status" value="1"/>
</dbReference>
<proteinExistence type="predicted"/>
<accession>A0A7C1I266</accession>
<dbReference type="EMBL" id="DSDY01000162">
    <property type="protein sequence ID" value="HDS11024.1"/>
    <property type="molecule type" value="Genomic_DNA"/>
</dbReference>
<name>A0A7C1I266_9CREN</name>
<protein>
    <recommendedName>
        <fullName evidence="2">AAA family ATPase</fullName>
    </recommendedName>
</protein>